<dbReference type="EMBL" id="AVPF01000009">
    <property type="protein sequence ID" value="KGX90145.1"/>
    <property type="molecule type" value="Genomic_DNA"/>
</dbReference>
<evidence type="ECO:0000313" key="3">
    <source>
        <dbReference type="Proteomes" id="UP000030403"/>
    </source>
</evidence>
<dbReference type="InterPro" id="IPR025018">
    <property type="entry name" value="DUF3953"/>
</dbReference>
<dbReference type="eggNOG" id="ENOG5033059">
    <property type="taxonomic scope" value="Bacteria"/>
</dbReference>
<dbReference type="AlphaFoldDB" id="A0A0A5GGA6"/>
<dbReference type="RefSeq" id="WP_027446224.1">
    <property type="nucleotide sequence ID" value="NZ_AULJ01000032.1"/>
</dbReference>
<keyword evidence="1" id="KW-0812">Transmembrane</keyword>
<name>A0A0A5GGA6_9BACI</name>
<evidence type="ECO:0008006" key="4">
    <source>
        <dbReference type="Google" id="ProtNLM"/>
    </source>
</evidence>
<protein>
    <recommendedName>
        <fullName evidence="4">DUF3953 domain-containing protein</fullName>
    </recommendedName>
</protein>
<reference evidence="2 3" key="1">
    <citation type="submission" date="2013-08" db="EMBL/GenBank/DDBJ databases">
        <authorList>
            <person name="Huang J."/>
            <person name="Wang G."/>
        </authorList>
    </citation>
    <scope>NUCLEOTIDE SEQUENCE [LARGE SCALE GENOMIC DNA]</scope>
    <source>
        <strain evidence="2 3">BH030004</strain>
    </source>
</reference>
<keyword evidence="3" id="KW-1185">Reference proteome</keyword>
<organism evidence="2 3">
    <name type="scientific">Pontibacillus marinus BH030004 = DSM 16465</name>
    <dbReference type="NCBI Taxonomy" id="1385511"/>
    <lineage>
        <taxon>Bacteria</taxon>
        <taxon>Bacillati</taxon>
        <taxon>Bacillota</taxon>
        <taxon>Bacilli</taxon>
        <taxon>Bacillales</taxon>
        <taxon>Bacillaceae</taxon>
        <taxon>Pontibacillus</taxon>
    </lineage>
</organism>
<dbReference type="Proteomes" id="UP000030403">
    <property type="component" value="Unassembled WGS sequence"/>
</dbReference>
<comment type="caution">
    <text evidence="2">The sequence shown here is derived from an EMBL/GenBank/DDBJ whole genome shotgun (WGS) entry which is preliminary data.</text>
</comment>
<dbReference type="OrthoDB" id="2456396at2"/>
<dbReference type="Pfam" id="PF13129">
    <property type="entry name" value="DUF3953"/>
    <property type="match status" value="1"/>
</dbReference>
<evidence type="ECO:0000313" key="2">
    <source>
        <dbReference type="EMBL" id="KGX90145.1"/>
    </source>
</evidence>
<evidence type="ECO:0000256" key="1">
    <source>
        <dbReference type="SAM" id="Phobius"/>
    </source>
</evidence>
<feature type="transmembrane region" description="Helical" evidence="1">
    <location>
        <begin position="30"/>
        <end position="48"/>
    </location>
</feature>
<proteinExistence type="predicted"/>
<accession>A0A0A5GGA6</accession>
<gene>
    <name evidence="2" type="ORF">N783_01245</name>
</gene>
<dbReference type="STRING" id="1385511.GCA_000425225_02531"/>
<keyword evidence="1" id="KW-0472">Membrane</keyword>
<sequence length="77" mass="8787">MLKTSRSVLAVLVTFISVYALITDKLELNPYILFLFGILMLVIGLDELKKRHKEHGLISIVVFLLLLYVSLQGFFMS</sequence>
<keyword evidence="1" id="KW-1133">Transmembrane helix</keyword>
<feature type="transmembrane region" description="Helical" evidence="1">
    <location>
        <begin position="55"/>
        <end position="75"/>
    </location>
</feature>